<accession>A0AAE1D512</accession>
<proteinExistence type="predicted"/>
<dbReference type="Proteomes" id="UP001283361">
    <property type="component" value="Unassembled WGS sequence"/>
</dbReference>
<gene>
    <name evidence="1" type="ORF">RRG08_062918</name>
</gene>
<dbReference type="EMBL" id="JAWDGP010005417">
    <property type="protein sequence ID" value="KAK3757050.1"/>
    <property type="molecule type" value="Genomic_DNA"/>
</dbReference>
<protein>
    <submittedName>
        <fullName evidence="1">Uncharacterized protein</fullName>
    </submittedName>
</protein>
<name>A0AAE1D512_9GAST</name>
<reference evidence="1" key="1">
    <citation type="journal article" date="2023" name="G3 (Bethesda)">
        <title>A reference genome for the long-term kleptoplast-retaining sea slug Elysia crispata morphotype clarki.</title>
        <authorList>
            <person name="Eastman K.E."/>
            <person name="Pendleton A.L."/>
            <person name="Shaikh M.A."/>
            <person name="Suttiyut T."/>
            <person name="Ogas R."/>
            <person name="Tomko P."/>
            <person name="Gavelis G."/>
            <person name="Widhalm J.R."/>
            <person name="Wisecaver J.H."/>
        </authorList>
    </citation>
    <scope>NUCLEOTIDE SEQUENCE</scope>
    <source>
        <strain evidence="1">ECLA1</strain>
    </source>
</reference>
<evidence type="ECO:0000313" key="2">
    <source>
        <dbReference type="Proteomes" id="UP001283361"/>
    </source>
</evidence>
<comment type="caution">
    <text evidence="1">The sequence shown here is derived from an EMBL/GenBank/DDBJ whole genome shotgun (WGS) entry which is preliminary data.</text>
</comment>
<dbReference type="AlphaFoldDB" id="A0AAE1D512"/>
<evidence type="ECO:0000313" key="1">
    <source>
        <dbReference type="EMBL" id="KAK3757050.1"/>
    </source>
</evidence>
<organism evidence="1 2">
    <name type="scientific">Elysia crispata</name>
    <name type="common">lettuce slug</name>
    <dbReference type="NCBI Taxonomy" id="231223"/>
    <lineage>
        <taxon>Eukaryota</taxon>
        <taxon>Metazoa</taxon>
        <taxon>Spiralia</taxon>
        <taxon>Lophotrochozoa</taxon>
        <taxon>Mollusca</taxon>
        <taxon>Gastropoda</taxon>
        <taxon>Heterobranchia</taxon>
        <taxon>Euthyneura</taxon>
        <taxon>Panpulmonata</taxon>
        <taxon>Sacoglossa</taxon>
        <taxon>Placobranchoidea</taxon>
        <taxon>Plakobranchidae</taxon>
        <taxon>Elysia</taxon>
    </lineage>
</organism>
<keyword evidence="2" id="KW-1185">Reference proteome</keyword>
<sequence length="204" mass="22334">MQNQTPYMKAILNSPMPSLFVPNTPTASTIFAAPEMLAVQNTEDFWCWNDFDALSDNSTVSMNGSQLPTVFPIDTTIANGGYFFTSDVQGFIDLVTQMADEPIEPSLQVCTEDDVVSETFDSSDVQGFIDLVTQMADEPIEPSLQVCTEDDVVSETFDSSDVQGFIDLVTQMADEPIEPSSQVCTEDDVVSETFDSSGKYSFMG</sequence>